<feature type="transmembrane region" description="Helical" evidence="8">
    <location>
        <begin position="45"/>
        <end position="62"/>
    </location>
</feature>
<feature type="transmembrane region" description="Helical" evidence="8">
    <location>
        <begin position="186"/>
        <end position="208"/>
    </location>
</feature>
<dbReference type="OrthoDB" id="668749at2"/>
<reference evidence="9 10" key="1">
    <citation type="journal article" date="2016" name="Biochim. Biophys. Acta">
        <title>Characterization of red-shifted phycobilisomes isolated from the chlorophyll f-containing cyanobacterium Halomicronema hongdechloris.</title>
        <authorList>
            <person name="Li Y."/>
            <person name="Lin Y."/>
            <person name="Garvey C.J."/>
            <person name="Birch D."/>
            <person name="Corkery R.W."/>
            <person name="Loughlin P.C."/>
            <person name="Scheer H."/>
            <person name="Willows R.D."/>
            <person name="Chen M."/>
        </authorList>
    </citation>
    <scope>NUCLEOTIDE SEQUENCE [LARGE SCALE GENOMIC DNA]</scope>
    <source>
        <strain evidence="9 10">C2206</strain>
    </source>
</reference>
<dbReference type="EMBL" id="CP021983">
    <property type="protein sequence ID" value="ASC69379.1"/>
    <property type="molecule type" value="Genomic_DNA"/>
</dbReference>
<accession>A0A1Z3HGD8</accession>
<dbReference type="InterPro" id="IPR002781">
    <property type="entry name" value="TM_pro_TauE-like"/>
</dbReference>
<keyword evidence="6 8" id="KW-1133">Transmembrane helix</keyword>
<dbReference type="GO" id="GO:0005886">
    <property type="term" value="C:plasma membrane"/>
    <property type="evidence" value="ECO:0007669"/>
    <property type="project" value="UniProtKB-SubCell"/>
</dbReference>
<evidence type="ECO:0000313" key="9">
    <source>
        <dbReference type="EMBL" id="ASC69379.1"/>
    </source>
</evidence>
<dbReference type="InterPro" id="IPR052017">
    <property type="entry name" value="TSUP"/>
</dbReference>
<protein>
    <recommendedName>
        <fullName evidence="8">Probable membrane transporter protein</fullName>
    </recommendedName>
</protein>
<dbReference type="AlphaFoldDB" id="A0A1Z3HGD8"/>
<feature type="transmembrane region" description="Helical" evidence="8">
    <location>
        <begin position="95"/>
        <end position="113"/>
    </location>
</feature>
<evidence type="ECO:0000256" key="2">
    <source>
        <dbReference type="ARBA" id="ARBA00009142"/>
    </source>
</evidence>
<evidence type="ECO:0000256" key="1">
    <source>
        <dbReference type="ARBA" id="ARBA00004651"/>
    </source>
</evidence>
<evidence type="ECO:0000256" key="6">
    <source>
        <dbReference type="ARBA" id="ARBA00022989"/>
    </source>
</evidence>
<evidence type="ECO:0000313" key="10">
    <source>
        <dbReference type="Proteomes" id="UP000191901"/>
    </source>
</evidence>
<dbReference type="KEGG" id="hhg:XM38_003060"/>
<dbReference type="Proteomes" id="UP000191901">
    <property type="component" value="Chromosome"/>
</dbReference>
<proteinExistence type="inferred from homology"/>
<comment type="subcellular location">
    <subcellularLocation>
        <location evidence="1 8">Cell membrane</location>
        <topology evidence="1 8">Multi-pass membrane protein</topology>
    </subcellularLocation>
</comment>
<feature type="transmembrane region" description="Helical" evidence="8">
    <location>
        <begin position="220"/>
        <end position="237"/>
    </location>
</feature>
<evidence type="ECO:0000256" key="5">
    <source>
        <dbReference type="ARBA" id="ARBA00022692"/>
    </source>
</evidence>
<evidence type="ECO:0000256" key="8">
    <source>
        <dbReference type="RuleBase" id="RU363041"/>
    </source>
</evidence>
<name>A0A1Z3HGD8_9CYAN</name>
<dbReference type="Pfam" id="PF01925">
    <property type="entry name" value="TauE"/>
    <property type="match status" value="1"/>
</dbReference>
<feature type="transmembrane region" description="Helical" evidence="8">
    <location>
        <begin position="125"/>
        <end position="142"/>
    </location>
</feature>
<dbReference type="PANTHER" id="PTHR30269:SF37">
    <property type="entry name" value="MEMBRANE TRANSPORTER PROTEIN"/>
    <property type="match status" value="1"/>
</dbReference>
<evidence type="ECO:0000256" key="7">
    <source>
        <dbReference type="ARBA" id="ARBA00023136"/>
    </source>
</evidence>
<evidence type="ECO:0000256" key="4">
    <source>
        <dbReference type="ARBA" id="ARBA00022475"/>
    </source>
</evidence>
<comment type="similarity">
    <text evidence="2 8">Belongs to the 4-toluene sulfonate uptake permease (TSUP) (TC 2.A.102) family.</text>
</comment>
<keyword evidence="7 8" id="KW-0472">Membrane</keyword>
<feature type="transmembrane region" description="Helical" evidence="8">
    <location>
        <begin position="69"/>
        <end position="89"/>
    </location>
</feature>
<sequence length="238" mass="25779">MTDSLLTAAVLFGATLISSTFGFGSALFAMPLLTLVVGIETATPLFGLVGPTIAISIAIMSWQEIQLTVTSRLIAATLCGLPIGVWLIRTLPGDWLADGLGVALIGFGLYRLGRVTLPRLIHPGWAYPFGFVAGILAGAYNTNGPPVVVYGNLCRWPPERFRATLQGYFLPTGLAILASHGLGGLWSVHIFQLYGLSLPLVFLAVWMGHWLNRRLPTEQFERFLSGLLLVLGSLMIWR</sequence>
<dbReference type="PANTHER" id="PTHR30269">
    <property type="entry name" value="TRANSMEMBRANE PROTEIN YFCA"/>
    <property type="match status" value="1"/>
</dbReference>
<keyword evidence="10" id="KW-1185">Reference proteome</keyword>
<keyword evidence="5 8" id="KW-0812">Transmembrane</keyword>
<organism evidence="9 10">
    <name type="scientific">Halomicronema hongdechloris C2206</name>
    <dbReference type="NCBI Taxonomy" id="1641165"/>
    <lineage>
        <taxon>Bacteria</taxon>
        <taxon>Bacillati</taxon>
        <taxon>Cyanobacteriota</taxon>
        <taxon>Cyanophyceae</taxon>
        <taxon>Nodosilineales</taxon>
        <taxon>Nodosilineaceae</taxon>
        <taxon>Halomicronema</taxon>
    </lineage>
</organism>
<keyword evidence="4 8" id="KW-1003">Cell membrane</keyword>
<dbReference type="RefSeq" id="WP_080810720.1">
    <property type="nucleotide sequence ID" value="NZ_CP021983.2"/>
</dbReference>
<gene>
    <name evidence="9" type="ORF">XM38_003060</name>
</gene>
<evidence type="ECO:0000256" key="3">
    <source>
        <dbReference type="ARBA" id="ARBA00022448"/>
    </source>
</evidence>
<keyword evidence="3" id="KW-0813">Transport</keyword>